<protein>
    <submittedName>
        <fullName evidence="2">Uncharacterized protein</fullName>
    </submittedName>
</protein>
<dbReference type="EMBL" id="CP001736">
    <property type="protein sequence ID" value="ADB30285.1"/>
    <property type="molecule type" value="Genomic_DNA"/>
</dbReference>
<dbReference type="KEGG" id="kfl:Kfla_1181"/>
<dbReference type="Proteomes" id="UP000007967">
    <property type="component" value="Chromosome"/>
</dbReference>
<dbReference type="AlphaFoldDB" id="D2Q2V4"/>
<feature type="region of interest" description="Disordered" evidence="1">
    <location>
        <begin position="39"/>
        <end position="68"/>
    </location>
</feature>
<organism evidence="2 3">
    <name type="scientific">Kribbella flavida (strain DSM 17836 / JCM 10339 / NBRC 14399)</name>
    <dbReference type="NCBI Taxonomy" id="479435"/>
    <lineage>
        <taxon>Bacteria</taxon>
        <taxon>Bacillati</taxon>
        <taxon>Actinomycetota</taxon>
        <taxon>Actinomycetes</taxon>
        <taxon>Propionibacteriales</taxon>
        <taxon>Kribbellaceae</taxon>
        <taxon>Kribbella</taxon>
    </lineage>
</organism>
<reference evidence="2 3" key="2">
    <citation type="journal article" date="2010" name="Stand. Genomic Sci.">
        <title>Complete genome sequence of Kribbella flavida type strain (IFO 14399).</title>
        <authorList>
            <person name="Pukall R."/>
            <person name="Lapidus A."/>
            <person name="Glavina Del Rio T."/>
            <person name="Copeland A."/>
            <person name="Tice H."/>
            <person name="Cheng J.-F."/>
            <person name="Lucas S."/>
            <person name="Chen F."/>
            <person name="Nolan M."/>
            <person name="LaButti K."/>
            <person name="Pati A."/>
            <person name="Ivanova N."/>
            <person name="Mavrommatis K."/>
            <person name="Mikhailova N."/>
            <person name="Pitluck S."/>
            <person name="Bruce D."/>
            <person name="Goodwin L."/>
            <person name="Land M."/>
            <person name="Hauser L."/>
            <person name="Chang Y.-J."/>
            <person name="Jeffries C.D."/>
            <person name="Chen A."/>
            <person name="Palaniappan K."/>
            <person name="Chain P."/>
            <person name="Rohde M."/>
            <person name="Goeker M."/>
            <person name="Bristow J."/>
            <person name="Eisen J.A."/>
            <person name="Markowitz V."/>
            <person name="Hugenholtz P."/>
            <person name="Kyrpides N.C."/>
            <person name="Klenk H.-P."/>
            <person name="Brettin T."/>
        </authorList>
    </citation>
    <scope>NUCLEOTIDE SEQUENCE [LARGE SCALE GENOMIC DNA]</scope>
    <source>
        <strain evidence="3">DSM 17836 / JCM 10339 / NBRC 14399</strain>
    </source>
</reference>
<evidence type="ECO:0000256" key="1">
    <source>
        <dbReference type="SAM" id="MobiDB-lite"/>
    </source>
</evidence>
<accession>D2Q2V4</accession>
<feature type="compositionally biased region" description="Polar residues" evidence="1">
    <location>
        <begin position="42"/>
        <end position="68"/>
    </location>
</feature>
<reference evidence="3" key="1">
    <citation type="submission" date="2009-09" db="EMBL/GenBank/DDBJ databases">
        <title>The complete genome of Kribbella flavida DSM 17836.</title>
        <authorList>
            <consortium name="US DOE Joint Genome Institute (JGI-PGF)"/>
            <person name="Lucas S."/>
            <person name="Copeland A."/>
            <person name="Lapidus A."/>
            <person name="Glavina del Rio T."/>
            <person name="Dalin E."/>
            <person name="Tice H."/>
            <person name="Bruce D."/>
            <person name="Goodwin L."/>
            <person name="Pitluck S."/>
            <person name="Kyrpides N."/>
            <person name="Mavromatis K."/>
            <person name="Ivanova N."/>
            <person name="Saunders E."/>
            <person name="Brettin T."/>
            <person name="Detter J.C."/>
            <person name="Han C."/>
            <person name="Larimer F."/>
            <person name="Land M."/>
            <person name="Hauser L."/>
            <person name="Markowitz V."/>
            <person name="Cheng J.-F."/>
            <person name="Hugenholtz P."/>
            <person name="Woyke T."/>
            <person name="Wu D."/>
            <person name="Pukall R."/>
            <person name="Klenk H.-P."/>
            <person name="Eisen J.A."/>
        </authorList>
    </citation>
    <scope>NUCLEOTIDE SEQUENCE [LARGE SCALE GENOMIC DNA]</scope>
    <source>
        <strain evidence="3">DSM 17836 / JCM 10339 / NBRC 14399</strain>
    </source>
</reference>
<dbReference type="HOGENOM" id="CLU_2788472_0_0_11"/>
<proteinExistence type="predicted"/>
<evidence type="ECO:0000313" key="3">
    <source>
        <dbReference type="Proteomes" id="UP000007967"/>
    </source>
</evidence>
<evidence type="ECO:0000313" key="2">
    <source>
        <dbReference type="EMBL" id="ADB30285.1"/>
    </source>
</evidence>
<gene>
    <name evidence="2" type="ordered locus">Kfla_1181</name>
</gene>
<name>D2Q2V4_KRIFD</name>
<keyword evidence="3" id="KW-1185">Reference proteome</keyword>
<sequence>MVGLADGVVGRLVDALGPVDGAGGVLGAGVVRGAVGGVPAESSVTSEHPVSTPVSSTAATNRLTMSAR</sequence>